<name>A0A7G7BFA0_9ACTN</name>
<dbReference type="InterPro" id="IPR043991">
    <property type="entry name" value="Gp3-like"/>
</dbReference>
<proteinExistence type="predicted"/>
<dbReference type="RefSeq" id="WP_185297580.1">
    <property type="nucleotide sequence ID" value="NZ_CP045702.1"/>
</dbReference>
<keyword evidence="2" id="KW-1185">Reference proteome</keyword>
<dbReference type="EMBL" id="CP045702">
    <property type="protein sequence ID" value="QNE74015.1"/>
    <property type="molecule type" value="Genomic_DNA"/>
</dbReference>
<dbReference type="Proteomes" id="UP000515307">
    <property type="component" value="Chromosome"/>
</dbReference>
<reference evidence="2" key="1">
    <citation type="submission" date="2019-10" db="EMBL/GenBank/DDBJ databases">
        <title>Antimicrobial potential of Antarctic Bacteria.</title>
        <authorList>
            <person name="Benaud N."/>
            <person name="Edwards R.J."/>
            <person name="Ferrari B.C."/>
        </authorList>
    </citation>
    <scope>NUCLEOTIDE SEQUENCE [LARGE SCALE GENOMIC DNA]</scope>
    <source>
        <strain evidence="2">NBSH44</strain>
    </source>
</reference>
<protein>
    <submittedName>
        <fullName evidence="1">Uncharacterized protein</fullName>
    </submittedName>
</protein>
<sequence length="244" mass="27444">MARKSIWAKDEENKPAERKVYTDDTVGRLHNGCTEWDETKKKHLPVSLEKWRVSTGDKVVADAVAQLFGGTPVENEESTSENFIDVFTDAKKVPVIIEQEGIYWDMKQWINGKLVHHCDGFNFLSHPRDEKLVGAECGCPVLFADRKQAADDYQGPNPSIKVTFRFADDPELGLFSFQTGSWTLFKIIHESEGALEDVGETATGALELEYVEYTAKKGKMRGKLVTYTKPVIHIGRAYNDAIAE</sequence>
<gene>
    <name evidence="1" type="ORF">F0344_04820</name>
</gene>
<dbReference type="KEGG" id="sfiy:F0344_04820"/>
<evidence type="ECO:0000313" key="2">
    <source>
        <dbReference type="Proteomes" id="UP000515307"/>
    </source>
</evidence>
<evidence type="ECO:0000313" key="1">
    <source>
        <dbReference type="EMBL" id="QNE74015.1"/>
    </source>
</evidence>
<dbReference type="Pfam" id="PF18897">
    <property type="entry name" value="Gp3-like"/>
    <property type="match status" value="1"/>
</dbReference>
<organism evidence="1 2">
    <name type="scientific">Streptomyces finlayi</name>
    <dbReference type="NCBI Taxonomy" id="67296"/>
    <lineage>
        <taxon>Bacteria</taxon>
        <taxon>Bacillati</taxon>
        <taxon>Actinomycetota</taxon>
        <taxon>Actinomycetes</taxon>
        <taxon>Kitasatosporales</taxon>
        <taxon>Streptomycetaceae</taxon>
        <taxon>Streptomyces</taxon>
    </lineage>
</organism>
<accession>A0A7G7BFA0</accession>
<dbReference type="AlphaFoldDB" id="A0A7G7BFA0"/>